<dbReference type="InterPro" id="IPR029787">
    <property type="entry name" value="Nucleotide_cyclase"/>
</dbReference>
<dbReference type="CDD" id="cd01949">
    <property type="entry name" value="GGDEF"/>
    <property type="match status" value="1"/>
</dbReference>
<dbReference type="Gene3D" id="3.30.70.270">
    <property type="match status" value="1"/>
</dbReference>
<dbReference type="PROSITE" id="PS50887">
    <property type="entry name" value="GGDEF"/>
    <property type="match status" value="1"/>
</dbReference>
<comment type="caution">
    <text evidence="2">The sequence shown here is derived from an EMBL/GenBank/DDBJ whole genome shotgun (WGS) entry which is preliminary data.</text>
</comment>
<dbReference type="Gene3D" id="3.10.580.10">
    <property type="entry name" value="CBS-domain"/>
    <property type="match status" value="1"/>
</dbReference>
<dbReference type="GO" id="GO:0043709">
    <property type="term" value="P:cell adhesion involved in single-species biofilm formation"/>
    <property type="evidence" value="ECO:0007669"/>
    <property type="project" value="TreeGrafter"/>
</dbReference>
<dbReference type="SUPFAM" id="SSF55073">
    <property type="entry name" value="Nucleotide cyclase"/>
    <property type="match status" value="1"/>
</dbReference>
<dbReference type="PANTHER" id="PTHR45138">
    <property type="entry name" value="REGULATORY COMPONENTS OF SENSORY TRANSDUCTION SYSTEM"/>
    <property type="match status" value="1"/>
</dbReference>
<dbReference type="SMART" id="SM00267">
    <property type="entry name" value="GGDEF"/>
    <property type="match status" value="1"/>
</dbReference>
<proteinExistence type="predicted"/>
<dbReference type="PANTHER" id="PTHR45138:SF25">
    <property type="entry name" value="GGDEF DOMAIN PROTEIN"/>
    <property type="match status" value="1"/>
</dbReference>
<gene>
    <name evidence="2" type="ORF">FZD47_17555</name>
</gene>
<dbReference type="InterPro" id="IPR000160">
    <property type="entry name" value="GGDEF_dom"/>
</dbReference>
<dbReference type="GO" id="GO:1902201">
    <property type="term" value="P:negative regulation of bacterial-type flagellum-dependent cell motility"/>
    <property type="evidence" value="ECO:0007669"/>
    <property type="project" value="TreeGrafter"/>
</dbReference>
<dbReference type="GO" id="GO:0005886">
    <property type="term" value="C:plasma membrane"/>
    <property type="evidence" value="ECO:0007669"/>
    <property type="project" value="TreeGrafter"/>
</dbReference>
<sequence>MQATIGEIAERVMFVAPSTKCEYVYSIFKETPEIEGVVVCMDSRPVGLVSKTKFYQKLSTQYGFDLFMKRKVELVMIPEPLVIDHSVPITEASALAMDRTQEQLYDYVIVTKEDLLIGTVSIRNLLMKLAEEQISIARYSNPLTGLPGNFEIKNALKKAMSSDQYTVLYIDINSFKTFNDTFGFKTGDEVIQATAAIMKDVIAASPMSSHSFIGHIGGDDFIAVFPHHNYQNICSAILERFDDYARSFYSEEELKEGCIQAVNRMGIPDSVPILGLSIAVVLNTNTDFQTIEELSREAARLKKHCKSFRKSVYLTLEDEKCCQALEEYTSGSLV</sequence>
<dbReference type="InterPro" id="IPR050469">
    <property type="entry name" value="Diguanylate_Cyclase"/>
</dbReference>
<dbReference type="Pfam" id="PF00571">
    <property type="entry name" value="CBS"/>
    <property type="match status" value="1"/>
</dbReference>
<evidence type="ECO:0000259" key="1">
    <source>
        <dbReference type="PROSITE" id="PS50887"/>
    </source>
</evidence>
<dbReference type="AlphaFoldDB" id="A0A5D4SEZ9"/>
<organism evidence="2 3">
    <name type="scientific">Bacillus infantis</name>
    <dbReference type="NCBI Taxonomy" id="324767"/>
    <lineage>
        <taxon>Bacteria</taxon>
        <taxon>Bacillati</taxon>
        <taxon>Bacillota</taxon>
        <taxon>Bacilli</taxon>
        <taxon>Bacillales</taxon>
        <taxon>Bacillaceae</taxon>
        <taxon>Bacillus</taxon>
    </lineage>
</organism>
<dbReference type="InterPro" id="IPR000644">
    <property type="entry name" value="CBS_dom"/>
</dbReference>
<name>A0A5D4SEZ9_9BACI</name>
<dbReference type="InterPro" id="IPR043128">
    <property type="entry name" value="Rev_trsase/Diguanyl_cyclase"/>
</dbReference>
<dbReference type="EMBL" id="VTES01000005">
    <property type="protein sequence ID" value="TYS61900.1"/>
    <property type="molecule type" value="Genomic_DNA"/>
</dbReference>
<evidence type="ECO:0000313" key="2">
    <source>
        <dbReference type="EMBL" id="TYS61900.1"/>
    </source>
</evidence>
<accession>A0A5D4SEZ9</accession>
<dbReference type="Proteomes" id="UP000323732">
    <property type="component" value="Unassembled WGS sequence"/>
</dbReference>
<dbReference type="NCBIfam" id="TIGR00254">
    <property type="entry name" value="GGDEF"/>
    <property type="match status" value="1"/>
</dbReference>
<dbReference type="SUPFAM" id="SSF54631">
    <property type="entry name" value="CBS-domain pair"/>
    <property type="match status" value="1"/>
</dbReference>
<dbReference type="Pfam" id="PF00990">
    <property type="entry name" value="GGDEF"/>
    <property type="match status" value="1"/>
</dbReference>
<dbReference type="InterPro" id="IPR046342">
    <property type="entry name" value="CBS_dom_sf"/>
</dbReference>
<dbReference type="RefSeq" id="WP_009791971.1">
    <property type="nucleotide sequence ID" value="NZ_JAWPEO010000013.1"/>
</dbReference>
<feature type="domain" description="GGDEF" evidence="1">
    <location>
        <begin position="163"/>
        <end position="318"/>
    </location>
</feature>
<protein>
    <submittedName>
        <fullName evidence="2">GGDEF domain-containing protein</fullName>
    </submittedName>
</protein>
<reference evidence="2 3" key="1">
    <citation type="submission" date="2019-08" db="EMBL/GenBank/DDBJ databases">
        <title>Bacillus genomes from the desert of Cuatro Cienegas, Coahuila.</title>
        <authorList>
            <person name="Olmedo-Alvarez G."/>
        </authorList>
    </citation>
    <scope>NUCLEOTIDE SEQUENCE [LARGE SCALE GENOMIC DNA]</scope>
    <source>
        <strain evidence="2 3">CH37_1T</strain>
    </source>
</reference>
<dbReference type="GO" id="GO:0052621">
    <property type="term" value="F:diguanylate cyclase activity"/>
    <property type="evidence" value="ECO:0007669"/>
    <property type="project" value="TreeGrafter"/>
</dbReference>
<evidence type="ECO:0000313" key="3">
    <source>
        <dbReference type="Proteomes" id="UP000323732"/>
    </source>
</evidence>